<keyword evidence="3" id="KW-0217">Developmental protein</keyword>
<dbReference type="InterPro" id="IPR022067">
    <property type="entry name" value="HoxA13_N"/>
</dbReference>
<dbReference type="PROSITE" id="PS00027">
    <property type="entry name" value="HOMEOBOX_1"/>
    <property type="match status" value="1"/>
</dbReference>
<dbReference type="CDD" id="cd00086">
    <property type="entry name" value="homeodomain"/>
    <property type="match status" value="1"/>
</dbReference>
<evidence type="ECO:0000256" key="9">
    <source>
        <dbReference type="PROSITE-ProRule" id="PRU00108"/>
    </source>
</evidence>
<evidence type="ECO:0000313" key="12">
    <source>
        <dbReference type="EMBL" id="KAL1265431.1"/>
    </source>
</evidence>
<dbReference type="EMBL" id="JAYMGO010000011">
    <property type="protein sequence ID" value="KAL1265431.1"/>
    <property type="molecule type" value="Genomic_DNA"/>
</dbReference>
<dbReference type="InterPro" id="IPR001356">
    <property type="entry name" value="HD"/>
</dbReference>
<dbReference type="InterPro" id="IPR017970">
    <property type="entry name" value="Homeobox_CS"/>
</dbReference>
<dbReference type="Proteomes" id="UP001558613">
    <property type="component" value="Unassembled WGS sequence"/>
</dbReference>
<evidence type="ECO:0000256" key="8">
    <source>
        <dbReference type="ARBA" id="ARBA00023242"/>
    </source>
</evidence>
<comment type="caution">
    <text evidence="12">The sequence shown here is derived from an EMBL/GenBank/DDBJ whole genome shotgun (WGS) entry which is preliminary data.</text>
</comment>
<evidence type="ECO:0000256" key="7">
    <source>
        <dbReference type="ARBA" id="ARBA00023163"/>
    </source>
</evidence>
<organism evidence="12 13">
    <name type="scientific">Cirrhinus molitorella</name>
    <name type="common">mud carp</name>
    <dbReference type="NCBI Taxonomy" id="172907"/>
    <lineage>
        <taxon>Eukaryota</taxon>
        <taxon>Metazoa</taxon>
        <taxon>Chordata</taxon>
        <taxon>Craniata</taxon>
        <taxon>Vertebrata</taxon>
        <taxon>Euteleostomi</taxon>
        <taxon>Actinopterygii</taxon>
        <taxon>Neopterygii</taxon>
        <taxon>Teleostei</taxon>
        <taxon>Ostariophysi</taxon>
        <taxon>Cypriniformes</taxon>
        <taxon>Cyprinidae</taxon>
        <taxon>Labeoninae</taxon>
        <taxon>Labeonini</taxon>
        <taxon>Cirrhinus</taxon>
    </lineage>
</organism>
<dbReference type="PANTHER" id="PTHR45804">
    <property type="entry name" value="SEGMENTATION PROTEIN FUSHI TARAZU-LIKE PROTEIN"/>
    <property type="match status" value="1"/>
</dbReference>
<accession>A0ABR3MLD4</accession>
<comment type="subcellular location">
    <subcellularLocation>
        <location evidence="1 9 10">Nucleus</location>
    </subcellularLocation>
</comment>
<dbReference type="InterPro" id="IPR051003">
    <property type="entry name" value="AP_axis_regulatory_Homeobox"/>
</dbReference>
<keyword evidence="7" id="KW-0804">Transcription</keyword>
<dbReference type="InterPro" id="IPR009057">
    <property type="entry name" value="Homeodomain-like_sf"/>
</dbReference>
<feature type="domain" description="Homeobox" evidence="11">
    <location>
        <begin position="201"/>
        <end position="261"/>
    </location>
</feature>
<evidence type="ECO:0000256" key="3">
    <source>
        <dbReference type="ARBA" id="ARBA00022473"/>
    </source>
</evidence>
<dbReference type="PANTHER" id="PTHR45804:SF5">
    <property type="entry name" value="HOMEOBOX PROTEIN HOX-C13"/>
    <property type="match status" value="1"/>
</dbReference>
<feature type="DNA-binding region" description="Homeobox" evidence="9">
    <location>
        <begin position="203"/>
        <end position="262"/>
    </location>
</feature>
<keyword evidence="6 9" id="KW-0371">Homeobox</keyword>
<gene>
    <name evidence="12" type="ORF">QQF64_003458</name>
</gene>
<evidence type="ECO:0000256" key="5">
    <source>
        <dbReference type="ARBA" id="ARBA00023125"/>
    </source>
</evidence>
<keyword evidence="8 9" id="KW-0539">Nucleus</keyword>
<evidence type="ECO:0000256" key="6">
    <source>
        <dbReference type="ARBA" id="ARBA00023155"/>
    </source>
</evidence>
<keyword evidence="4" id="KW-0805">Transcription regulation</keyword>
<proteinExistence type="inferred from homology"/>
<evidence type="ECO:0000313" key="13">
    <source>
        <dbReference type="Proteomes" id="UP001558613"/>
    </source>
</evidence>
<protein>
    <recommendedName>
        <fullName evidence="11">Homeobox domain-containing protein</fullName>
    </recommendedName>
</protein>
<evidence type="ECO:0000256" key="2">
    <source>
        <dbReference type="ARBA" id="ARBA00006317"/>
    </source>
</evidence>
<dbReference type="Gene3D" id="1.10.10.60">
    <property type="entry name" value="Homeodomain-like"/>
    <property type="match status" value="1"/>
</dbReference>
<name>A0ABR3MLD4_9TELE</name>
<reference evidence="12 13" key="1">
    <citation type="submission" date="2023-09" db="EMBL/GenBank/DDBJ databases">
        <authorList>
            <person name="Wang M."/>
        </authorList>
    </citation>
    <scope>NUCLEOTIDE SEQUENCE [LARGE SCALE GENOMIC DNA]</scope>
    <source>
        <strain evidence="12">GT-2023</strain>
        <tissue evidence="12">Liver</tissue>
    </source>
</reference>
<sequence>MEGLSETCSASHCRDFISHPALGRHSGNLANHQGTVYPDITAQDASRHCPAPHDSSGTSLSFGYPFGSPYYGCRLSYTHNVNLQQKPCSYHPADKYMESNSVPSAEELSSRSKEFAIYPSFPSSYQTNSGFLDVPVLPGISAHPESRKETLIPMDRYQHWAMSNGWDEQLYCSKEQTHFNHLWKSQFSDVVPHQTEIYGYRRGRKKRVPYTKTQSKELEKEYAASKFITKDKRRRISATTNLSERQVTIWFQNRRVKDKNRASQTEFIGHLNVGLIYRTGYNESILCGAEIWVMKNIQPHHQAIYHWNHKLVLEAEQAATKKQAHH</sequence>
<dbReference type="Pfam" id="PF12284">
    <property type="entry name" value="HoxA13_N"/>
    <property type="match status" value="1"/>
</dbReference>
<keyword evidence="13" id="KW-1185">Reference proteome</keyword>
<evidence type="ECO:0000256" key="1">
    <source>
        <dbReference type="ARBA" id="ARBA00004123"/>
    </source>
</evidence>
<evidence type="ECO:0000256" key="10">
    <source>
        <dbReference type="RuleBase" id="RU000682"/>
    </source>
</evidence>
<dbReference type="SUPFAM" id="SSF46689">
    <property type="entry name" value="Homeodomain-like"/>
    <property type="match status" value="1"/>
</dbReference>
<comment type="similarity">
    <text evidence="2">Belongs to the Abd-B homeobox family.</text>
</comment>
<dbReference type="Pfam" id="PF00046">
    <property type="entry name" value="Homeodomain"/>
    <property type="match status" value="1"/>
</dbReference>
<dbReference type="PROSITE" id="PS50071">
    <property type="entry name" value="HOMEOBOX_2"/>
    <property type="match status" value="1"/>
</dbReference>
<keyword evidence="5 9" id="KW-0238">DNA-binding</keyword>
<evidence type="ECO:0000256" key="4">
    <source>
        <dbReference type="ARBA" id="ARBA00023015"/>
    </source>
</evidence>
<evidence type="ECO:0000259" key="11">
    <source>
        <dbReference type="PROSITE" id="PS50071"/>
    </source>
</evidence>
<dbReference type="SMART" id="SM00389">
    <property type="entry name" value="HOX"/>
    <property type="match status" value="1"/>
</dbReference>